<dbReference type="Pfam" id="PF00672">
    <property type="entry name" value="HAMP"/>
    <property type="match status" value="1"/>
</dbReference>
<dbReference type="PANTHER" id="PTHR42878">
    <property type="entry name" value="TWO-COMPONENT HISTIDINE KINASE"/>
    <property type="match status" value="1"/>
</dbReference>
<dbReference type="CDD" id="cd00082">
    <property type="entry name" value="HisKA"/>
    <property type="match status" value="1"/>
</dbReference>
<evidence type="ECO:0000256" key="5">
    <source>
        <dbReference type="ARBA" id="ARBA00022679"/>
    </source>
</evidence>
<sequence length="577" mass="64542">MKIKTKLTIGIGMLFLVIFMLSALSGWYFNRLKKDTANILASNYSSLEHVRGMLGALEDLSEDPTAFPRFEKYLQKQLSNITEEGEQETTGTLAQHFLALQQDSSSIKVKTAIRRDLGELLDINMESIGRKEKIAEKNANTAIIVISFAGTLGFVVAFTLLINLPPAIANPIKELTGSIREIANQNYRERVHFERHDEFGELARSFNSMAEKLEEYTESKLDKLLRSKKRIEALIEQMHDPVFGLDECEQVIFANHEALKISGLKIEEILGKKVQEIAMGNDLVRNVFQDIVGKDNAQQLDRAAMKIYADNKESYFEKEIIDIHVVPTGERNAQSIGHVVLLKNITPFKELDLAKTNFIGTVSHEFKTPIASIQMGVTLLENERVGPLNQEQQDLVNGIREDTERLLGITGELLHMAQLESGSIQLNLHPSEIVPIITYAVNANRSAAVQKNIDLLVNIEPGLDQVYADDEKTAWVLTNFVSNAIRYSYENASVNIEVRRVNEKVIFSVIDRGQGIEPKYLDRVFERYFRIPGAKKGGTGLGLSISKEFIEAQGGMIGVKSEYGAGCVFYFALKGVG</sequence>
<accession>A0ABQ3HYH5</accession>
<evidence type="ECO:0000256" key="2">
    <source>
        <dbReference type="ARBA" id="ARBA00004141"/>
    </source>
</evidence>
<dbReference type="PROSITE" id="PS50885">
    <property type="entry name" value="HAMP"/>
    <property type="match status" value="1"/>
</dbReference>
<dbReference type="RefSeq" id="WP_189626392.1">
    <property type="nucleotide sequence ID" value="NZ_BNAF01000006.1"/>
</dbReference>
<dbReference type="SUPFAM" id="SSF55874">
    <property type="entry name" value="ATPase domain of HSP90 chaperone/DNA topoisomerase II/histidine kinase"/>
    <property type="match status" value="1"/>
</dbReference>
<keyword evidence="6 13" id="KW-0812">Transmembrane</keyword>
<dbReference type="InterPro" id="IPR004358">
    <property type="entry name" value="Sig_transdc_His_kin-like_C"/>
</dbReference>
<dbReference type="SMART" id="SM00387">
    <property type="entry name" value="HATPase_c"/>
    <property type="match status" value="1"/>
</dbReference>
<dbReference type="PROSITE" id="PS50112">
    <property type="entry name" value="PAS"/>
    <property type="match status" value="1"/>
</dbReference>
<feature type="transmembrane region" description="Helical" evidence="13">
    <location>
        <begin position="139"/>
        <end position="162"/>
    </location>
</feature>
<feature type="domain" description="Histidine kinase" evidence="14">
    <location>
        <begin position="361"/>
        <end position="577"/>
    </location>
</feature>
<feature type="domain" description="PAS" evidence="15">
    <location>
        <begin position="227"/>
        <end position="311"/>
    </location>
</feature>
<dbReference type="SUPFAM" id="SSF158472">
    <property type="entry name" value="HAMP domain-like"/>
    <property type="match status" value="1"/>
</dbReference>
<dbReference type="InterPro" id="IPR000014">
    <property type="entry name" value="PAS"/>
</dbReference>
<evidence type="ECO:0000259" key="16">
    <source>
        <dbReference type="PROSITE" id="PS50885"/>
    </source>
</evidence>
<keyword evidence="8 17" id="KW-0418">Kinase</keyword>
<evidence type="ECO:0000256" key="12">
    <source>
        <dbReference type="ARBA" id="ARBA00023136"/>
    </source>
</evidence>
<dbReference type="InterPro" id="IPR035965">
    <property type="entry name" value="PAS-like_dom_sf"/>
</dbReference>
<evidence type="ECO:0000256" key="10">
    <source>
        <dbReference type="ARBA" id="ARBA00022989"/>
    </source>
</evidence>
<dbReference type="InterPro" id="IPR003661">
    <property type="entry name" value="HisK_dim/P_dom"/>
</dbReference>
<evidence type="ECO:0000256" key="9">
    <source>
        <dbReference type="ARBA" id="ARBA00022840"/>
    </source>
</evidence>
<dbReference type="Gene3D" id="1.10.287.130">
    <property type="match status" value="1"/>
</dbReference>
<dbReference type="CDD" id="cd06225">
    <property type="entry name" value="HAMP"/>
    <property type="match status" value="1"/>
</dbReference>
<evidence type="ECO:0000256" key="13">
    <source>
        <dbReference type="SAM" id="Phobius"/>
    </source>
</evidence>
<evidence type="ECO:0000259" key="15">
    <source>
        <dbReference type="PROSITE" id="PS50112"/>
    </source>
</evidence>
<evidence type="ECO:0000256" key="8">
    <source>
        <dbReference type="ARBA" id="ARBA00022777"/>
    </source>
</evidence>
<dbReference type="SUPFAM" id="SSF47384">
    <property type="entry name" value="Homodimeric domain of signal transducing histidine kinase"/>
    <property type="match status" value="1"/>
</dbReference>
<feature type="domain" description="HAMP" evidence="16">
    <location>
        <begin position="168"/>
        <end position="218"/>
    </location>
</feature>
<dbReference type="EC" id="2.7.13.3" evidence="3"/>
<keyword evidence="10 13" id="KW-1133">Transmembrane helix</keyword>
<comment type="caution">
    <text evidence="17">The sequence shown here is derived from an EMBL/GenBank/DDBJ whole genome shotgun (WGS) entry which is preliminary data.</text>
</comment>
<dbReference type="NCBIfam" id="TIGR00229">
    <property type="entry name" value="sensory_box"/>
    <property type="match status" value="1"/>
</dbReference>
<reference evidence="18" key="1">
    <citation type="journal article" date="2019" name="Int. J. Syst. Evol. Microbiol.">
        <title>The Global Catalogue of Microorganisms (GCM) 10K type strain sequencing project: providing services to taxonomists for standard genome sequencing and annotation.</title>
        <authorList>
            <consortium name="The Broad Institute Genomics Platform"/>
            <consortium name="The Broad Institute Genome Sequencing Center for Infectious Disease"/>
            <person name="Wu L."/>
            <person name="Ma J."/>
        </authorList>
    </citation>
    <scope>NUCLEOTIDE SEQUENCE [LARGE SCALE GENOMIC DNA]</scope>
    <source>
        <strain evidence="18">CGMCC 1.12966</strain>
    </source>
</reference>
<dbReference type="InterPro" id="IPR036890">
    <property type="entry name" value="HATPase_C_sf"/>
</dbReference>
<dbReference type="InterPro" id="IPR013767">
    <property type="entry name" value="PAS_fold"/>
</dbReference>
<evidence type="ECO:0000256" key="7">
    <source>
        <dbReference type="ARBA" id="ARBA00022741"/>
    </source>
</evidence>
<dbReference type="Proteomes" id="UP000620550">
    <property type="component" value="Unassembled WGS sequence"/>
</dbReference>
<evidence type="ECO:0000256" key="11">
    <source>
        <dbReference type="ARBA" id="ARBA00023012"/>
    </source>
</evidence>
<dbReference type="SMART" id="SM00304">
    <property type="entry name" value="HAMP"/>
    <property type="match status" value="1"/>
</dbReference>
<dbReference type="Gene3D" id="3.30.565.10">
    <property type="entry name" value="Histidine kinase-like ATPase, C-terminal domain"/>
    <property type="match status" value="1"/>
</dbReference>
<keyword evidence="11" id="KW-0902">Two-component regulatory system</keyword>
<evidence type="ECO:0000259" key="14">
    <source>
        <dbReference type="PROSITE" id="PS50109"/>
    </source>
</evidence>
<dbReference type="InterPro" id="IPR003594">
    <property type="entry name" value="HATPase_dom"/>
</dbReference>
<dbReference type="PRINTS" id="PR00344">
    <property type="entry name" value="BCTRLSENSOR"/>
</dbReference>
<dbReference type="Pfam" id="PF00512">
    <property type="entry name" value="HisKA"/>
    <property type="match status" value="1"/>
</dbReference>
<dbReference type="SMART" id="SM00388">
    <property type="entry name" value="HisKA"/>
    <property type="match status" value="1"/>
</dbReference>
<keyword evidence="7" id="KW-0547">Nucleotide-binding</keyword>
<dbReference type="GO" id="GO:0016301">
    <property type="term" value="F:kinase activity"/>
    <property type="evidence" value="ECO:0007669"/>
    <property type="project" value="UniProtKB-KW"/>
</dbReference>
<dbReference type="InterPro" id="IPR036097">
    <property type="entry name" value="HisK_dim/P_sf"/>
</dbReference>
<evidence type="ECO:0000256" key="4">
    <source>
        <dbReference type="ARBA" id="ARBA00022553"/>
    </source>
</evidence>
<evidence type="ECO:0000313" key="18">
    <source>
        <dbReference type="Proteomes" id="UP000620550"/>
    </source>
</evidence>
<feature type="transmembrane region" description="Helical" evidence="13">
    <location>
        <begin position="6"/>
        <end position="29"/>
    </location>
</feature>
<keyword evidence="5" id="KW-0808">Transferase</keyword>
<dbReference type="SUPFAM" id="SSF55785">
    <property type="entry name" value="PYP-like sensor domain (PAS domain)"/>
    <property type="match status" value="1"/>
</dbReference>
<dbReference type="EMBL" id="BNAF01000006">
    <property type="protein sequence ID" value="GHE35663.1"/>
    <property type="molecule type" value="Genomic_DNA"/>
</dbReference>
<protein>
    <recommendedName>
        <fullName evidence="3">histidine kinase</fullName>
        <ecNumber evidence="3">2.7.13.3</ecNumber>
    </recommendedName>
</protein>
<dbReference type="PROSITE" id="PS50109">
    <property type="entry name" value="HIS_KIN"/>
    <property type="match status" value="1"/>
</dbReference>
<dbReference type="Pfam" id="PF02518">
    <property type="entry name" value="HATPase_c"/>
    <property type="match status" value="1"/>
</dbReference>
<dbReference type="SMART" id="SM00091">
    <property type="entry name" value="PAS"/>
    <property type="match status" value="1"/>
</dbReference>
<name>A0ABQ3HYH5_9SPHI</name>
<comment type="subcellular location">
    <subcellularLocation>
        <location evidence="2">Membrane</location>
        <topology evidence="2">Multi-pass membrane protein</topology>
    </subcellularLocation>
</comment>
<dbReference type="InterPro" id="IPR050351">
    <property type="entry name" value="BphY/WalK/GraS-like"/>
</dbReference>
<keyword evidence="4" id="KW-0597">Phosphoprotein</keyword>
<gene>
    <name evidence="17" type="ORF">GCM10017764_18700</name>
</gene>
<evidence type="ECO:0000256" key="3">
    <source>
        <dbReference type="ARBA" id="ARBA00012438"/>
    </source>
</evidence>
<dbReference type="InterPro" id="IPR005467">
    <property type="entry name" value="His_kinase_dom"/>
</dbReference>
<keyword evidence="9" id="KW-0067">ATP-binding</keyword>
<dbReference type="Gene3D" id="3.30.450.20">
    <property type="entry name" value="PAS domain"/>
    <property type="match status" value="1"/>
</dbReference>
<keyword evidence="12 13" id="KW-0472">Membrane</keyword>
<dbReference type="Gene3D" id="6.10.340.10">
    <property type="match status" value="1"/>
</dbReference>
<evidence type="ECO:0000256" key="1">
    <source>
        <dbReference type="ARBA" id="ARBA00000085"/>
    </source>
</evidence>
<proteinExistence type="predicted"/>
<dbReference type="PANTHER" id="PTHR42878:SF7">
    <property type="entry name" value="SENSOR HISTIDINE KINASE GLRK"/>
    <property type="match status" value="1"/>
</dbReference>
<keyword evidence="18" id="KW-1185">Reference proteome</keyword>
<dbReference type="InterPro" id="IPR003660">
    <property type="entry name" value="HAMP_dom"/>
</dbReference>
<organism evidence="17 18">
    <name type="scientific">Sphingobacterium griseoflavum</name>
    <dbReference type="NCBI Taxonomy" id="1474952"/>
    <lineage>
        <taxon>Bacteria</taxon>
        <taxon>Pseudomonadati</taxon>
        <taxon>Bacteroidota</taxon>
        <taxon>Sphingobacteriia</taxon>
        <taxon>Sphingobacteriales</taxon>
        <taxon>Sphingobacteriaceae</taxon>
        <taxon>Sphingobacterium</taxon>
    </lineage>
</organism>
<evidence type="ECO:0000256" key="6">
    <source>
        <dbReference type="ARBA" id="ARBA00022692"/>
    </source>
</evidence>
<dbReference type="Pfam" id="PF00989">
    <property type="entry name" value="PAS"/>
    <property type="match status" value="1"/>
</dbReference>
<evidence type="ECO:0000313" key="17">
    <source>
        <dbReference type="EMBL" id="GHE35663.1"/>
    </source>
</evidence>
<comment type="catalytic activity">
    <reaction evidence="1">
        <text>ATP + protein L-histidine = ADP + protein N-phospho-L-histidine.</text>
        <dbReference type="EC" id="2.7.13.3"/>
    </reaction>
</comment>